<organism evidence="2 3">
    <name type="scientific">Streptococcus didelphis</name>
    <dbReference type="NCBI Taxonomy" id="102886"/>
    <lineage>
        <taxon>Bacteria</taxon>
        <taxon>Bacillati</taxon>
        <taxon>Bacillota</taxon>
        <taxon>Bacilli</taxon>
        <taxon>Lactobacillales</taxon>
        <taxon>Streptococcaceae</taxon>
        <taxon>Streptococcus</taxon>
    </lineage>
</organism>
<protein>
    <submittedName>
        <fullName evidence="2">DUF3165 family protein</fullName>
    </submittedName>
</protein>
<keyword evidence="1" id="KW-0812">Transmembrane</keyword>
<proteinExistence type="predicted"/>
<feature type="transmembrane region" description="Helical" evidence="1">
    <location>
        <begin position="6"/>
        <end position="22"/>
    </location>
</feature>
<dbReference type="EMBL" id="CP110509">
    <property type="protein sequence ID" value="WMB28051.1"/>
    <property type="molecule type" value="Genomic_DNA"/>
</dbReference>
<reference evidence="3" key="1">
    <citation type="submission" date="2022-10" db="EMBL/GenBank/DDBJ databases">
        <title>Streptococcus didelphis as causative of fatal infections in opossums (Didelphis albiventris).</title>
        <authorList>
            <person name="Breyer G.M."/>
            <person name="Da Silva M.E.R.J."/>
            <person name="Siqueira F.M."/>
        </authorList>
    </citation>
    <scope>NUCLEOTIDE SEQUENCE [LARGE SCALE GENOMIC DNA]</scope>
    <source>
        <strain evidence="3">LBVP101/21</strain>
    </source>
</reference>
<evidence type="ECO:0000313" key="3">
    <source>
        <dbReference type="Proteomes" id="UP001238096"/>
    </source>
</evidence>
<feature type="transmembrane region" description="Helical" evidence="1">
    <location>
        <begin position="56"/>
        <end position="74"/>
    </location>
</feature>
<dbReference type="InterPro" id="IPR021506">
    <property type="entry name" value="DUF3165"/>
</dbReference>
<sequence>MFYLIIAILIISYYLFMAPASIRNTLSMIGLVALVALLLVLAGMSIVKLLQTPPEFFIALAMLALAYFSLKDILRMPKK</sequence>
<feature type="transmembrane region" description="Helical" evidence="1">
    <location>
        <begin position="29"/>
        <end position="50"/>
    </location>
</feature>
<keyword evidence="1" id="KW-0472">Membrane</keyword>
<keyword evidence="1" id="KW-1133">Transmembrane helix</keyword>
<accession>A0ABY9LGQ0</accession>
<evidence type="ECO:0000313" key="2">
    <source>
        <dbReference type="EMBL" id="WMB28051.1"/>
    </source>
</evidence>
<evidence type="ECO:0000256" key="1">
    <source>
        <dbReference type="SAM" id="Phobius"/>
    </source>
</evidence>
<dbReference type="RefSeq" id="WP_018366891.1">
    <property type="nucleotide sequence ID" value="NZ_CP104407.1"/>
</dbReference>
<gene>
    <name evidence="2" type="ORF">N1496_08985</name>
</gene>
<dbReference type="Proteomes" id="UP001238096">
    <property type="component" value="Chromosome"/>
</dbReference>
<keyword evidence="3" id="KW-1185">Reference proteome</keyword>
<dbReference type="Pfam" id="PF11364">
    <property type="entry name" value="DUF3165"/>
    <property type="match status" value="1"/>
</dbReference>
<name>A0ABY9LGQ0_9STRE</name>